<feature type="domain" description="PpiC" evidence="3">
    <location>
        <begin position="239"/>
        <end position="343"/>
    </location>
</feature>
<feature type="domain" description="PpiC" evidence="3">
    <location>
        <begin position="128"/>
        <end position="234"/>
    </location>
</feature>
<feature type="region of interest" description="Disordered" evidence="2">
    <location>
        <begin position="170"/>
        <end position="189"/>
    </location>
</feature>
<dbReference type="STRING" id="82805.SAMN04487998_2789"/>
<dbReference type="GO" id="GO:0003755">
    <property type="term" value="F:peptidyl-prolyl cis-trans isomerase activity"/>
    <property type="evidence" value="ECO:0007669"/>
    <property type="project" value="UniProtKB-KW"/>
</dbReference>
<dbReference type="Pfam" id="PF00639">
    <property type="entry name" value="Rotamase"/>
    <property type="match status" value="2"/>
</dbReference>
<evidence type="ECO:0000256" key="2">
    <source>
        <dbReference type="SAM" id="MobiDB-lite"/>
    </source>
</evidence>
<dbReference type="RefSeq" id="WP_092772512.1">
    <property type="nucleotide sequence ID" value="NZ_FOHS01000003.1"/>
</dbReference>
<evidence type="ECO:0000313" key="5">
    <source>
        <dbReference type="Proteomes" id="UP000198697"/>
    </source>
</evidence>
<gene>
    <name evidence="4" type="ORF">SAMN04487998_2789</name>
</gene>
<dbReference type="InterPro" id="IPR046357">
    <property type="entry name" value="PPIase_dom_sf"/>
</dbReference>
<reference evidence="5" key="1">
    <citation type="submission" date="2016-10" db="EMBL/GenBank/DDBJ databases">
        <authorList>
            <person name="Varghese N."/>
            <person name="Submissions S."/>
        </authorList>
    </citation>
    <scope>NUCLEOTIDE SEQUENCE [LARGE SCALE GENOMIC DNA]</scope>
    <source>
        <strain evidence="5">DSM 15310</strain>
    </source>
</reference>
<dbReference type="PROSITE" id="PS51257">
    <property type="entry name" value="PROKAR_LIPOPROTEIN"/>
    <property type="match status" value="1"/>
</dbReference>
<keyword evidence="5" id="KW-1185">Reference proteome</keyword>
<keyword evidence="1 4" id="KW-0413">Isomerase</keyword>
<dbReference type="InterPro" id="IPR000297">
    <property type="entry name" value="PPIase_PpiC"/>
</dbReference>
<dbReference type="EMBL" id="FOHS01000003">
    <property type="protein sequence ID" value="SET79577.1"/>
    <property type="molecule type" value="Genomic_DNA"/>
</dbReference>
<protein>
    <submittedName>
        <fullName evidence="4">Peptidyl-prolyl cis-trans isomerase SurA</fullName>
    </submittedName>
</protein>
<organism evidence="4 5">
    <name type="scientific">Hymenobacter actinosclerus</name>
    <dbReference type="NCBI Taxonomy" id="82805"/>
    <lineage>
        <taxon>Bacteria</taxon>
        <taxon>Pseudomonadati</taxon>
        <taxon>Bacteroidota</taxon>
        <taxon>Cytophagia</taxon>
        <taxon>Cytophagales</taxon>
        <taxon>Hymenobacteraceae</taxon>
        <taxon>Hymenobacter</taxon>
    </lineage>
</organism>
<dbReference type="InterPro" id="IPR050245">
    <property type="entry name" value="PrsA_foldase"/>
</dbReference>
<evidence type="ECO:0000313" key="4">
    <source>
        <dbReference type="EMBL" id="SET79577.1"/>
    </source>
</evidence>
<keyword evidence="1" id="KW-0697">Rotamase</keyword>
<sequence length="796" mass="88020">MHHRFLFAGTAAAALLAGCQATKPATTAATATVETLGTTAVPASEFAYVYRKNNSSDPAFGTKASVQEYLDLYTNFKLKVLAAEQRGLDTTQAFRQELDGYKQQLAQPYLTEKSVTDQLVREAYDRLSKEISASHLLVAVARDASPKDTLAAYEKALSLRRRITEGGENFNTVARENSDDPSARGSNGNGGKLGYFTAMQMVYPFESAAYATTPGQVSMPVRTSFGYHLIKVDNVRPAQGEIKVAHLMIRATPGMPAADSATAKKKVDELYTRLTRRNENWEKLVGQFSEDAGSAPNGGELPAFSTGRMIPSFEEAAFKLQKPGDIAPPVQTPYGWHIIKLIEKQPVPSFEAMEPTLKSKVSKDSRSELNRAAFLKRVRRENNFVELPAVKEYVLAKADTALVQGRFAYSAPAAATGKAGKNITDNSALFTIQGQPYLVKDFLTYAQQSQRPRAAGTEPRFAMQQLYDQYVDQRLTEYEKSNLENKYEDYRMLVKEYRDGILLFQLMDEKVWSKAIEDTTGLQQFFAANQANYQWGPRVQATVISAATPELRAKAQGYFPDPASRPGPEGAGEFYLPTTESIPAALKFQPRTATLLPASKAALEELAGHMLEADTTLILKVENPAKAKTTSTLISQRQKAVLDYLTSQGIGAGRVLAVRFVPLKNGRPQPKEYAASPDALLLSGITRNPAQIEQRLNEKNPLAVQIQQRSFAKGENKAADQFIDKAPGRYQTELDGRYYTVIITKQLPAGPKALNEARGQATSDYQNYLEKEWLEQLKAQNPVKINQREVDKLITR</sequence>
<evidence type="ECO:0000256" key="1">
    <source>
        <dbReference type="PROSITE-ProRule" id="PRU00278"/>
    </source>
</evidence>
<accession>A0A1I0H7J2</accession>
<dbReference type="Gene3D" id="3.10.50.40">
    <property type="match status" value="2"/>
</dbReference>
<dbReference type="PANTHER" id="PTHR47245:SF2">
    <property type="entry name" value="PEPTIDYL-PROLYL CIS-TRANS ISOMERASE HP_0175-RELATED"/>
    <property type="match status" value="1"/>
</dbReference>
<dbReference type="Proteomes" id="UP000198697">
    <property type="component" value="Unassembled WGS sequence"/>
</dbReference>
<dbReference type="AlphaFoldDB" id="A0A1I0H7J2"/>
<proteinExistence type="predicted"/>
<dbReference type="PROSITE" id="PS50198">
    <property type="entry name" value="PPIC_PPIASE_2"/>
    <property type="match status" value="2"/>
</dbReference>
<dbReference type="OrthoDB" id="14196at2"/>
<dbReference type="SUPFAM" id="SSF54534">
    <property type="entry name" value="FKBP-like"/>
    <property type="match status" value="2"/>
</dbReference>
<name>A0A1I0H7J2_9BACT</name>
<evidence type="ECO:0000259" key="3">
    <source>
        <dbReference type="PROSITE" id="PS50198"/>
    </source>
</evidence>
<dbReference type="PANTHER" id="PTHR47245">
    <property type="entry name" value="PEPTIDYLPROLYL ISOMERASE"/>
    <property type="match status" value="1"/>
</dbReference>